<dbReference type="CDD" id="cd23659">
    <property type="entry name" value="USP_At3g01520-like"/>
    <property type="match status" value="1"/>
</dbReference>
<proteinExistence type="predicted"/>
<dbReference type="InterPro" id="IPR014729">
    <property type="entry name" value="Rossmann-like_a/b/a_fold"/>
</dbReference>
<dbReference type="FunCoup" id="A0A1U8ACA8">
    <property type="interactions" value="323"/>
</dbReference>
<dbReference type="RefSeq" id="XP_010265106.1">
    <property type="nucleotide sequence ID" value="XM_010266804.2"/>
</dbReference>
<evidence type="ECO:0000259" key="1">
    <source>
        <dbReference type="Pfam" id="PF00582"/>
    </source>
</evidence>
<reference evidence="3" key="1">
    <citation type="submission" date="2025-08" db="UniProtKB">
        <authorList>
            <consortium name="RefSeq"/>
        </authorList>
    </citation>
    <scope>IDENTIFICATION</scope>
</reference>
<dbReference type="Gene3D" id="3.40.50.620">
    <property type="entry name" value="HUPs"/>
    <property type="match status" value="1"/>
</dbReference>
<dbReference type="OMA" id="CVHNANC"/>
<name>A0A1U8ACA8_NELNU</name>
<evidence type="ECO:0000313" key="2">
    <source>
        <dbReference type="Proteomes" id="UP000189703"/>
    </source>
</evidence>
<dbReference type="STRING" id="4432.A0A1U8ACA8"/>
<dbReference type="GeneID" id="104602931"/>
<dbReference type="KEGG" id="nnu:104602931"/>
<accession>A0A1U8ACA8</accession>
<feature type="domain" description="UspA" evidence="1">
    <location>
        <begin position="12"/>
        <end position="167"/>
    </location>
</feature>
<dbReference type="AlphaFoldDB" id="A0A1U8ACA8"/>
<dbReference type="OrthoDB" id="843225at2759"/>
<dbReference type="InterPro" id="IPR006016">
    <property type="entry name" value="UspA"/>
</dbReference>
<dbReference type="PRINTS" id="PR01438">
    <property type="entry name" value="UNVRSLSTRESS"/>
</dbReference>
<dbReference type="Proteomes" id="UP000189703">
    <property type="component" value="Unplaced"/>
</dbReference>
<gene>
    <name evidence="3" type="primary">LOC104602931</name>
</gene>
<keyword evidence="2" id="KW-1185">Reference proteome</keyword>
<sequence>MDMTEEELACRKKVMIAIDESECSHYALKWVLDNLHDSLSTSSLIIFTVQSIADFSYLPAASPGSARMFCPPSTNIELIKSVQEHQKKVALALLEKAKGICASQGVIAETITEVGDPKEAICHAVDNLNIDLLILGSHGRGALKRAVLGSVSNYCVHNSKCPVLVVKKQGNKV</sequence>
<evidence type="ECO:0000313" key="3">
    <source>
        <dbReference type="RefSeq" id="XP_010265106.1"/>
    </source>
</evidence>
<dbReference type="eggNOG" id="ENOG502RZF9">
    <property type="taxonomic scope" value="Eukaryota"/>
</dbReference>
<dbReference type="InterPro" id="IPR006015">
    <property type="entry name" value="Universal_stress_UspA"/>
</dbReference>
<dbReference type="PANTHER" id="PTHR31964:SF113">
    <property type="entry name" value="USPA DOMAIN-CONTAINING PROTEIN"/>
    <property type="match status" value="1"/>
</dbReference>
<dbReference type="PANTHER" id="PTHR31964">
    <property type="entry name" value="ADENINE NUCLEOTIDE ALPHA HYDROLASES-LIKE SUPERFAMILY PROTEIN"/>
    <property type="match status" value="1"/>
</dbReference>
<dbReference type="Pfam" id="PF00582">
    <property type="entry name" value="Usp"/>
    <property type="match status" value="1"/>
</dbReference>
<dbReference type="SUPFAM" id="SSF52402">
    <property type="entry name" value="Adenine nucleotide alpha hydrolases-like"/>
    <property type="match status" value="1"/>
</dbReference>
<protein>
    <submittedName>
        <fullName evidence="3">Universal stress protein A-like protein isoform X1</fullName>
    </submittedName>
</protein>
<organism evidence="2 3">
    <name type="scientific">Nelumbo nucifera</name>
    <name type="common">Sacred lotus</name>
    <dbReference type="NCBI Taxonomy" id="4432"/>
    <lineage>
        <taxon>Eukaryota</taxon>
        <taxon>Viridiplantae</taxon>
        <taxon>Streptophyta</taxon>
        <taxon>Embryophyta</taxon>
        <taxon>Tracheophyta</taxon>
        <taxon>Spermatophyta</taxon>
        <taxon>Magnoliopsida</taxon>
        <taxon>Proteales</taxon>
        <taxon>Nelumbonaceae</taxon>
        <taxon>Nelumbo</taxon>
    </lineage>
</organism>
<dbReference type="InParanoid" id="A0A1U8ACA8"/>